<comment type="function">
    <text evidence="1">Golgi membrane protein involved in vesicular trafficking and spindle migration.</text>
</comment>
<evidence type="ECO:0000256" key="11">
    <source>
        <dbReference type="SAM" id="Phobius"/>
    </source>
</evidence>
<keyword evidence="14" id="KW-1185">Reference proteome</keyword>
<keyword evidence="9 11" id="KW-0472">Membrane</keyword>
<comment type="similarity">
    <text evidence="3">Belongs to the TVP38/TMEM64 family.</text>
</comment>
<evidence type="ECO:0000256" key="3">
    <source>
        <dbReference type="ARBA" id="ARBA00008640"/>
    </source>
</evidence>
<sequence>MSGSNPPMNINMPYPVYAAYPPKGHFSSESESTLNFSSQNPLIHNDDPRKILRTPSPTQAEFNFLNGIKEGKTTRQKIQSYLIIAVILTIIILISVYNQKIVTALTPMTNWLHDHKFGFLIPIAILIVLSFPPLFGHEIIALLVGVAWDLPVAFVIIAVGTILGEIANYFTFKYACTARSEKLEAKELSYGLLAHVVRQGGFLMVLIIRFSAIPPHLATTVFATVGISFWTFLAAALLSLPKQLTSVYVGYGFKPSQKDNKTTNTVEKIVLVAGILVTIAAYVWVNRQMQAAKPDFIYARRKARQGKVGNVNGNGTGDANFPASFREEV</sequence>
<accession>A0AAD7GP50</accession>
<evidence type="ECO:0000256" key="2">
    <source>
        <dbReference type="ARBA" id="ARBA00004653"/>
    </source>
</evidence>
<dbReference type="EMBL" id="JARKIE010000020">
    <property type="protein sequence ID" value="KAJ7700370.1"/>
    <property type="molecule type" value="Genomic_DNA"/>
</dbReference>
<evidence type="ECO:0000259" key="12">
    <source>
        <dbReference type="Pfam" id="PF09335"/>
    </source>
</evidence>
<dbReference type="Proteomes" id="UP001221757">
    <property type="component" value="Unassembled WGS sequence"/>
</dbReference>
<comment type="caution">
    <text evidence="13">The sequence shown here is derived from an EMBL/GenBank/DDBJ whole genome shotgun (WGS) entry which is preliminary data.</text>
</comment>
<evidence type="ECO:0000256" key="9">
    <source>
        <dbReference type="ARBA" id="ARBA00023136"/>
    </source>
</evidence>
<feature type="transmembrane region" description="Helical" evidence="11">
    <location>
        <begin position="78"/>
        <end position="97"/>
    </location>
</feature>
<evidence type="ECO:0000256" key="5">
    <source>
        <dbReference type="ARBA" id="ARBA00020673"/>
    </source>
</evidence>
<dbReference type="InterPro" id="IPR051076">
    <property type="entry name" value="Golgi_membrane_TVP38/TMEM64"/>
</dbReference>
<evidence type="ECO:0000256" key="8">
    <source>
        <dbReference type="ARBA" id="ARBA00023034"/>
    </source>
</evidence>
<feature type="transmembrane region" description="Helical" evidence="11">
    <location>
        <begin position="188"/>
        <end position="208"/>
    </location>
</feature>
<evidence type="ECO:0000313" key="14">
    <source>
        <dbReference type="Proteomes" id="UP001221757"/>
    </source>
</evidence>
<feature type="transmembrane region" description="Helical" evidence="11">
    <location>
        <begin position="269"/>
        <end position="285"/>
    </location>
</feature>
<gene>
    <name evidence="13" type="ORF">B0H17DRAFT_1047094</name>
</gene>
<dbReference type="AlphaFoldDB" id="A0AAD7GP50"/>
<dbReference type="InterPro" id="IPR032816">
    <property type="entry name" value="VTT_dom"/>
</dbReference>
<feature type="transmembrane region" description="Helical" evidence="11">
    <location>
        <begin position="142"/>
        <end position="163"/>
    </location>
</feature>
<feature type="transmembrane region" description="Helical" evidence="11">
    <location>
        <begin position="117"/>
        <end position="135"/>
    </location>
</feature>
<name>A0AAD7GP50_MYCRO</name>
<evidence type="ECO:0000256" key="4">
    <source>
        <dbReference type="ARBA" id="ARBA00013533"/>
    </source>
</evidence>
<feature type="transmembrane region" description="Helical" evidence="11">
    <location>
        <begin position="220"/>
        <end position="240"/>
    </location>
</feature>
<evidence type="ECO:0000256" key="1">
    <source>
        <dbReference type="ARBA" id="ARBA00002978"/>
    </source>
</evidence>
<dbReference type="PANTHER" id="PTHR47549">
    <property type="entry name" value="GOLGI APPARATUS MEMBRANE PROTEIN TVP38-RELATED"/>
    <property type="match status" value="1"/>
</dbReference>
<evidence type="ECO:0000313" key="13">
    <source>
        <dbReference type="EMBL" id="KAJ7700370.1"/>
    </source>
</evidence>
<feature type="region of interest" description="Disordered" evidence="10">
    <location>
        <begin position="309"/>
        <end position="329"/>
    </location>
</feature>
<evidence type="ECO:0000256" key="7">
    <source>
        <dbReference type="ARBA" id="ARBA00022989"/>
    </source>
</evidence>
<evidence type="ECO:0000256" key="10">
    <source>
        <dbReference type="SAM" id="MobiDB-lite"/>
    </source>
</evidence>
<keyword evidence="8" id="KW-0333">Golgi apparatus</keyword>
<dbReference type="GO" id="GO:0000139">
    <property type="term" value="C:Golgi membrane"/>
    <property type="evidence" value="ECO:0007669"/>
    <property type="project" value="UniProtKB-SubCell"/>
</dbReference>
<evidence type="ECO:0000256" key="6">
    <source>
        <dbReference type="ARBA" id="ARBA00022692"/>
    </source>
</evidence>
<organism evidence="13 14">
    <name type="scientific">Mycena rosella</name>
    <name type="common">Pink bonnet</name>
    <name type="synonym">Agaricus rosellus</name>
    <dbReference type="NCBI Taxonomy" id="1033263"/>
    <lineage>
        <taxon>Eukaryota</taxon>
        <taxon>Fungi</taxon>
        <taxon>Dikarya</taxon>
        <taxon>Basidiomycota</taxon>
        <taxon>Agaricomycotina</taxon>
        <taxon>Agaricomycetes</taxon>
        <taxon>Agaricomycetidae</taxon>
        <taxon>Agaricales</taxon>
        <taxon>Marasmiineae</taxon>
        <taxon>Mycenaceae</taxon>
        <taxon>Mycena</taxon>
    </lineage>
</organism>
<keyword evidence="7 11" id="KW-1133">Transmembrane helix</keyword>
<dbReference type="PANTHER" id="PTHR47549:SF2">
    <property type="entry name" value="GOLGI APPARATUS MEMBRANE PROTEIN TVP38"/>
    <property type="match status" value="1"/>
</dbReference>
<protein>
    <recommendedName>
        <fullName evidence="4">Golgi apparatus membrane protein TVP38</fullName>
    </recommendedName>
    <alternativeName>
        <fullName evidence="5">Golgi apparatus membrane protein tvp38</fullName>
    </alternativeName>
</protein>
<reference evidence="13" key="1">
    <citation type="submission" date="2023-03" db="EMBL/GenBank/DDBJ databases">
        <title>Massive genome expansion in bonnet fungi (Mycena s.s.) driven by repeated elements and novel gene families across ecological guilds.</title>
        <authorList>
            <consortium name="Lawrence Berkeley National Laboratory"/>
            <person name="Harder C.B."/>
            <person name="Miyauchi S."/>
            <person name="Viragh M."/>
            <person name="Kuo A."/>
            <person name="Thoen E."/>
            <person name="Andreopoulos B."/>
            <person name="Lu D."/>
            <person name="Skrede I."/>
            <person name="Drula E."/>
            <person name="Henrissat B."/>
            <person name="Morin E."/>
            <person name="Kohler A."/>
            <person name="Barry K."/>
            <person name="LaButti K."/>
            <person name="Morin E."/>
            <person name="Salamov A."/>
            <person name="Lipzen A."/>
            <person name="Mereny Z."/>
            <person name="Hegedus B."/>
            <person name="Baldrian P."/>
            <person name="Stursova M."/>
            <person name="Weitz H."/>
            <person name="Taylor A."/>
            <person name="Grigoriev I.V."/>
            <person name="Nagy L.G."/>
            <person name="Martin F."/>
            <person name="Kauserud H."/>
        </authorList>
    </citation>
    <scope>NUCLEOTIDE SEQUENCE</scope>
    <source>
        <strain evidence="13">CBHHK067</strain>
    </source>
</reference>
<comment type="subcellular location">
    <subcellularLocation>
        <location evidence="2">Golgi apparatus membrane</location>
        <topology evidence="2">Multi-pass membrane protein</topology>
    </subcellularLocation>
</comment>
<dbReference type="Pfam" id="PF09335">
    <property type="entry name" value="VTT_dom"/>
    <property type="match status" value="1"/>
</dbReference>
<keyword evidence="6 11" id="KW-0812">Transmembrane</keyword>
<proteinExistence type="inferred from homology"/>
<feature type="domain" description="VTT" evidence="12">
    <location>
        <begin position="137"/>
        <end position="251"/>
    </location>
</feature>